<dbReference type="Proteomes" id="UP000562027">
    <property type="component" value="Unassembled WGS sequence"/>
</dbReference>
<evidence type="ECO:0000313" key="3">
    <source>
        <dbReference type="Proteomes" id="UP000562027"/>
    </source>
</evidence>
<feature type="region of interest" description="Disordered" evidence="1">
    <location>
        <begin position="39"/>
        <end position="79"/>
    </location>
</feature>
<protein>
    <submittedName>
        <fullName evidence="2">Uncharacterized protein</fullName>
    </submittedName>
</protein>
<reference evidence="2 3" key="1">
    <citation type="submission" date="2020-08" db="EMBL/GenBank/DDBJ databases">
        <title>Functional genomics of gut bacteria from endangered species of beetles.</title>
        <authorList>
            <person name="Carlos-Shanley C."/>
        </authorList>
    </citation>
    <scope>NUCLEOTIDE SEQUENCE [LARGE SCALE GENOMIC DNA]</scope>
    <source>
        <strain evidence="2 3">S00239</strain>
    </source>
</reference>
<evidence type="ECO:0000313" key="2">
    <source>
        <dbReference type="EMBL" id="MBB4846176.1"/>
    </source>
</evidence>
<gene>
    <name evidence="2" type="ORF">HNP55_004730</name>
</gene>
<dbReference type="EMBL" id="JACHLP010000015">
    <property type="protein sequence ID" value="MBB4846176.1"/>
    <property type="molecule type" value="Genomic_DNA"/>
</dbReference>
<organism evidence="2 3">
    <name type="scientific">Roseateles oligotrophus</name>
    <dbReference type="NCBI Taxonomy" id="1769250"/>
    <lineage>
        <taxon>Bacteria</taxon>
        <taxon>Pseudomonadati</taxon>
        <taxon>Pseudomonadota</taxon>
        <taxon>Betaproteobacteria</taxon>
        <taxon>Burkholderiales</taxon>
        <taxon>Sphaerotilaceae</taxon>
        <taxon>Roseateles</taxon>
    </lineage>
</organism>
<accession>A0A840LDD0</accession>
<dbReference type="RefSeq" id="WP_184304761.1">
    <property type="nucleotide sequence ID" value="NZ_JACHLP010000015.1"/>
</dbReference>
<proteinExistence type="predicted"/>
<sequence length="297" mass="32353">MAAGTVVIFAFFSFCTKYFEKPVEHSVLGAEKAAARAAPDMVESGSGKPTAENQSALTSAPAPAEEQQLNSFEKNEKYPGTLGDQVMKALDSRDGVMAMKMANELFRCDMATRMQARAGSLSTEEAELQKSASFREARAESQRERQRTISNCQTVAGGIIEMRARLLLLATEQRVVGAAAKEFATGVRRPEVLKFMVEDAREGDLNTLASVAGHSAAFFGISSEAHNILRSALRIAAEDREVGQEVQLYLELAESLSVALGGEVKKKFDSTNLSAEDKEQARIIAEKIIKRMRPPRS</sequence>
<keyword evidence="3" id="KW-1185">Reference proteome</keyword>
<comment type="caution">
    <text evidence="2">The sequence shown here is derived from an EMBL/GenBank/DDBJ whole genome shotgun (WGS) entry which is preliminary data.</text>
</comment>
<evidence type="ECO:0000256" key="1">
    <source>
        <dbReference type="SAM" id="MobiDB-lite"/>
    </source>
</evidence>
<dbReference type="AlphaFoldDB" id="A0A840LDD0"/>
<name>A0A840LDD0_9BURK</name>